<dbReference type="AlphaFoldDB" id="A0A1B0DQ04"/>
<dbReference type="Pfam" id="PF07464">
    <property type="entry name" value="ApoLp-III"/>
    <property type="match status" value="1"/>
</dbReference>
<evidence type="ECO:0000313" key="1">
    <source>
        <dbReference type="EnsemblMetazoa" id="PPAI010594-PA"/>
    </source>
</evidence>
<name>A0A1B0DQ04_PHLPP</name>
<dbReference type="VEuPathDB" id="VectorBase:PPAPM1_000153"/>
<dbReference type="GO" id="GO:0006869">
    <property type="term" value="P:lipid transport"/>
    <property type="evidence" value="ECO:0007669"/>
    <property type="project" value="InterPro"/>
</dbReference>
<dbReference type="VEuPathDB" id="VectorBase:PPAI010594"/>
<accession>A0A1B0DQ04</accession>
<keyword evidence="2" id="KW-1185">Reference proteome</keyword>
<protein>
    <submittedName>
        <fullName evidence="1">Uncharacterized protein</fullName>
    </submittedName>
</protein>
<dbReference type="InterPro" id="IPR010009">
    <property type="entry name" value="ApoLp-III"/>
</dbReference>
<organism evidence="1 2">
    <name type="scientific">Phlebotomus papatasi</name>
    <name type="common">Sandfly</name>
    <dbReference type="NCBI Taxonomy" id="29031"/>
    <lineage>
        <taxon>Eukaryota</taxon>
        <taxon>Metazoa</taxon>
        <taxon>Ecdysozoa</taxon>
        <taxon>Arthropoda</taxon>
        <taxon>Hexapoda</taxon>
        <taxon>Insecta</taxon>
        <taxon>Pterygota</taxon>
        <taxon>Neoptera</taxon>
        <taxon>Endopterygota</taxon>
        <taxon>Diptera</taxon>
        <taxon>Nematocera</taxon>
        <taxon>Psychodoidea</taxon>
        <taxon>Psychodidae</taxon>
        <taxon>Phlebotomus</taxon>
        <taxon>Phlebotomus</taxon>
    </lineage>
</organism>
<dbReference type="GO" id="GO:0005576">
    <property type="term" value="C:extracellular region"/>
    <property type="evidence" value="ECO:0007669"/>
    <property type="project" value="InterPro"/>
</dbReference>
<dbReference type="Proteomes" id="UP000092462">
    <property type="component" value="Unassembled WGS sequence"/>
</dbReference>
<proteinExistence type="predicted"/>
<dbReference type="EnsemblMetazoa" id="PPAI010594-RA">
    <property type="protein sequence ID" value="PPAI010594-PA"/>
    <property type="gene ID" value="PPAI010594"/>
</dbReference>
<sequence length="196" mass="21643">MAKSCIIVLALCLLQFACGGVVRRDAPADTTNSPITEFSVVAQETLDTLHKGFLEFFQVKSNDELADLVRVEARKYATKLQDLGADLTKEAQKYSGDFDDALNSVKAKISETVSDIESKNPELVADSKKYREAFETNLKTIIAETQSLSEKLKKEGGEMTNNFQKVTQDLYQTSVQTASALSQQVENAVKEHKAKV</sequence>
<evidence type="ECO:0000313" key="2">
    <source>
        <dbReference type="Proteomes" id="UP000092462"/>
    </source>
</evidence>
<dbReference type="SUPFAM" id="SSF47857">
    <property type="entry name" value="Apolipophorin-III"/>
    <property type="match status" value="1"/>
</dbReference>
<reference evidence="1" key="1">
    <citation type="submission" date="2022-08" db="UniProtKB">
        <authorList>
            <consortium name="EnsemblMetazoa"/>
        </authorList>
    </citation>
    <scope>IDENTIFICATION</scope>
    <source>
        <strain evidence="1">Israel</strain>
    </source>
</reference>
<dbReference type="GO" id="GO:0008289">
    <property type="term" value="F:lipid binding"/>
    <property type="evidence" value="ECO:0007669"/>
    <property type="project" value="InterPro"/>
</dbReference>
<dbReference type="EMBL" id="AJVK01018708">
    <property type="status" value="NOT_ANNOTATED_CDS"/>
    <property type="molecule type" value="Genomic_DNA"/>
</dbReference>
<dbReference type="Gene3D" id="1.20.120.20">
    <property type="entry name" value="Apolipoprotein"/>
    <property type="match status" value="1"/>
</dbReference>